<dbReference type="RefSeq" id="WP_200750380.1">
    <property type="nucleotide sequence ID" value="NZ_JAEOAH010000048.1"/>
</dbReference>
<proteinExistence type="predicted"/>
<reference evidence="1 2" key="1">
    <citation type="submission" date="2020-12" db="EMBL/GenBank/DDBJ databases">
        <title>YIM B01967 draft genome.</title>
        <authorList>
            <person name="Yan X."/>
        </authorList>
    </citation>
    <scope>NUCLEOTIDE SEQUENCE [LARGE SCALE GENOMIC DNA]</scope>
    <source>
        <strain evidence="1 2">YIM B01967</strain>
    </source>
</reference>
<evidence type="ECO:0000313" key="2">
    <source>
        <dbReference type="Proteomes" id="UP000618943"/>
    </source>
</evidence>
<evidence type="ECO:0000313" key="1">
    <source>
        <dbReference type="EMBL" id="MBK3497076.1"/>
    </source>
</evidence>
<organism evidence="1 2">
    <name type="scientific">Viridibacillus soli</name>
    <dbReference type="NCBI Taxonomy" id="2798301"/>
    <lineage>
        <taxon>Bacteria</taxon>
        <taxon>Bacillati</taxon>
        <taxon>Bacillota</taxon>
        <taxon>Bacilli</taxon>
        <taxon>Bacillales</taxon>
        <taxon>Caryophanaceae</taxon>
        <taxon>Viridibacillus</taxon>
    </lineage>
</organism>
<keyword evidence="2" id="KW-1185">Reference proteome</keyword>
<dbReference type="Proteomes" id="UP000618943">
    <property type="component" value="Unassembled WGS sequence"/>
</dbReference>
<protein>
    <submittedName>
        <fullName evidence="1">Uncharacterized protein</fullName>
    </submittedName>
</protein>
<name>A0ABS1HCM2_9BACL</name>
<dbReference type="EMBL" id="JAEOAH010000048">
    <property type="protein sequence ID" value="MBK3497076.1"/>
    <property type="molecule type" value="Genomic_DNA"/>
</dbReference>
<gene>
    <name evidence="1" type="ORF">JFL43_19990</name>
</gene>
<comment type="caution">
    <text evidence="1">The sequence shown here is derived from an EMBL/GenBank/DDBJ whole genome shotgun (WGS) entry which is preliminary data.</text>
</comment>
<accession>A0ABS1HCM2</accession>
<sequence length="46" mass="5567">MHMTNYLNRIIQELVEANLENYWPGFSATRVPKIINLFYKEFDLPH</sequence>